<dbReference type="AlphaFoldDB" id="A0A0C2N600"/>
<organism evidence="4 5">
    <name type="scientific">Thelohanellus kitauei</name>
    <name type="common">Myxosporean</name>
    <dbReference type="NCBI Taxonomy" id="669202"/>
    <lineage>
        <taxon>Eukaryota</taxon>
        <taxon>Metazoa</taxon>
        <taxon>Cnidaria</taxon>
        <taxon>Myxozoa</taxon>
        <taxon>Myxosporea</taxon>
        <taxon>Bivalvulida</taxon>
        <taxon>Platysporina</taxon>
        <taxon>Myxobolidae</taxon>
        <taxon>Thelohanellus</taxon>
    </lineage>
</organism>
<dbReference type="PANTHER" id="PTHR11461:SF211">
    <property type="entry name" value="GH10112P-RELATED"/>
    <property type="match status" value="1"/>
</dbReference>
<name>A0A0C2N600_THEKT</name>
<evidence type="ECO:0000313" key="5">
    <source>
        <dbReference type="Proteomes" id="UP000031668"/>
    </source>
</evidence>
<evidence type="ECO:0000256" key="2">
    <source>
        <dbReference type="RuleBase" id="RU000411"/>
    </source>
</evidence>
<dbReference type="GO" id="GO:0004867">
    <property type="term" value="F:serine-type endopeptidase inhibitor activity"/>
    <property type="evidence" value="ECO:0007669"/>
    <property type="project" value="InterPro"/>
</dbReference>
<accession>A0A0C2N600</accession>
<dbReference type="PROSITE" id="PS00284">
    <property type="entry name" value="SERPIN"/>
    <property type="match status" value="1"/>
</dbReference>
<proteinExistence type="inferred from homology"/>
<dbReference type="SUPFAM" id="SSF56574">
    <property type="entry name" value="Serpins"/>
    <property type="match status" value="1"/>
</dbReference>
<gene>
    <name evidence="4" type="ORF">RF11_03138</name>
</gene>
<dbReference type="InterPro" id="IPR036186">
    <property type="entry name" value="Serpin_sf"/>
</dbReference>
<sequence>MSMLSVNEFGQLVLVHLFQSQNYTGNIALSGQSFYIMLSIITAGVGERTRHKLSRLLHHDVHKLYSEKSWKGTEVGTILSQMSEVIKSTMTTKSAIFHSFSIRPRFMNGSKQLTDIEYHRCDLLSTEKVTNKINRWVLKNTEPTINGLYQDELENDTNMILITIMHFYSEWLVPFDPMKTKTETFTNNEGKELYVSMMNQMESYKIHTDYHNNFSIIIIPMKQNGMYATILLPDRGCQIQQTVRSFRWDYIPNYFHNAPTYDVELKIPKFKITTHNHFVNTLIDLNASEIFDPEKADLILTTRKNAAIKDLLQLTAVVVNEFGTWYPNIHEQKNFFKTKPESRSAKRPNRYQFFLDRPFLFLIYSSYSSKVVLSVIVNQPNYY</sequence>
<dbReference type="Pfam" id="PF00079">
    <property type="entry name" value="Serpin"/>
    <property type="match status" value="1"/>
</dbReference>
<comment type="similarity">
    <text evidence="1 2">Belongs to the serpin family.</text>
</comment>
<dbReference type="Gene3D" id="3.30.497.10">
    <property type="entry name" value="Antithrombin, subunit I, domain 2"/>
    <property type="match status" value="1"/>
</dbReference>
<evidence type="ECO:0000256" key="1">
    <source>
        <dbReference type="ARBA" id="ARBA00009500"/>
    </source>
</evidence>
<comment type="caution">
    <text evidence="4">The sequence shown here is derived from an EMBL/GenBank/DDBJ whole genome shotgun (WGS) entry which is preliminary data.</text>
</comment>
<dbReference type="PANTHER" id="PTHR11461">
    <property type="entry name" value="SERINE PROTEASE INHIBITOR, SERPIN"/>
    <property type="match status" value="1"/>
</dbReference>
<dbReference type="CDD" id="cd00172">
    <property type="entry name" value="serpin"/>
    <property type="match status" value="1"/>
</dbReference>
<evidence type="ECO:0000313" key="4">
    <source>
        <dbReference type="EMBL" id="KII75066.1"/>
    </source>
</evidence>
<dbReference type="GO" id="GO:0005615">
    <property type="term" value="C:extracellular space"/>
    <property type="evidence" value="ECO:0007669"/>
    <property type="project" value="InterPro"/>
</dbReference>
<dbReference type="OrthoDB" id="671595at2759"/>
<dbReference type="OMA" id="NTEPTIN"/>
<reference evidence="4 5" key="1">
    <citation type="journal article" date="2014" name="Genome Biol. Evol.">
        <title>The genome of the myxosporean Thelohanellus kitauei shows adaptations to nutrient acquisition within its fish host.</title>
        <authorList>
            <person name="Yang Y."/>
            <person name="Xiong J."/>
            <person name="Zhou Z."/>
            <person name="Huo F."/>
            <person name="Miao W."/>
            <person name="Ran C."/>
            <person name="Liu Y."/>
            <person name="Zhang J."/>
            <person name="Feng J."/>
            <person name="Wang M."/>
            <person name="Wang M."/>
            <person name="Wang L."/>
            <person name="Yao B."/>
        </authorList>
    </citation>
    <scope>NUCLEOTIDE SEQUENCE [LARGE SCALE GENOMIC DNA]</scope>
    <source>
        <strain evidence="4">Wuqing</strain>
    </source>
</reference>
<dbReference type="EMBL" id="JWZT01000046">
    <property type="protein sequence ID" value="KII75066.1"/>
    <property type="molecule type" value="Genomic_DNA"/>
</dbReference>
<dbReference type="Proteomes" id="UP000031668">
    <property type="component" value="Unassembled WGS sequence"/>
</dbReference>
<keyword evidence="5" id="KW-1185">Reference proteome</keyword>
<dbReference type="InterPro" id="IPR023796">
    <property type="entry name" value="Serpin_dom"/>
</dbReference>
<dbReference type="InterPro" id="IPR042178">
    <property type="entry name" value="Serpin_sf_1"/>
</dbReference>
<dbReference type="InterPro" id="IPR042185">
    <property type="entry name" value="Serpin_sf_2"/>
</dbReference>
<dbReference type="Gene3D" id="2.30.39.10">
    <property type="entry name" value="Alpha-1-antitrypsin, domain 1"/>
    <property type="match status" value="1"/>
</dbReference>
<dbReference type="InterPro" id="IPR000215">
    <property type="entry name" value="Serpin_fam"/>
</dbReference>
<feature type="domain" description="Serpin" evidence="3">
    <location>
        <begin position="11"/>
        <end position="380"/>
    </location>
</feature>
<protein>
    <submittedName>
        <fullName evidence="4">Putative serpin-like protein</fullName>
    </submittedName>
</protein>
<evidence type="ECO:0000259" key="3">
    <source>
        <dbReference type="SMART" id="SM00093"/>
    </source>
</evidence>
<dbReference type="InterPro" id="IPR023795">
    <property type="entry name" value="Serpin_CS"/>
</dbReference>
<dbReference type="SMART" id="SM00093">
    <property type="entry name" value="SERPIN"/>
    <property type="match status" value="1"/>
</dbReference>